<dbReference type="GO" id="GO:0032958">
    <property type="term" value="P:inositol phosphate biosynthetic process"/>
    <property type="evidence" value="ECO:0007669"/>
    <property type="project" value="InterPro"/>
</dbReference>
<feature type="compositionally biased region" description="Basic and acidic residues" evidence="9">
    <location>
        <begin position="1"/>
        <end position="18"/>
    </location>
</feature>
<evidence type="ECO:0000256" key="3">
    <source>
        <dbReference type="ARBA" id="ARBA00022741"/>
    </source>
</evidence>
<dbReference type="GO" id="GO:0005737">
    <property type="term" value="C:cytoplasm"/>
    <property type="evidence" value="ECO:0007669"/>
    <property type="project" value="TreeGrafter"/>
</dbReference>
<dbReference type="SUPFAM" id="SSF56104">
    <property type="entry name" value="SAICAR synthase-like"/>
    <property type="match status" value="1"/>
</dbReference>
<reference evidence="10" key="1">
    <citation type="submission" date="2020-11" db="EMBL/GenBank/DDBJ databases">
        <authorList>
            <person name="Tran Van P."/>
        </authorList>
    </citation>
    <scope>NUCLEOTIDE SEQUENCE</scope>
</reference>
<dbReference type="GO" id="GO:0008440">
    <property type="term" value="F:inositol-1,4,5-trisphosphate 3-kinase activity"/>
    <property type="evidence" value="ECO:0007669"/>
    <property type="project" value="TreeGrafter"/>
</dbReference>
<dbReference type="EC" id="2.7.-.-" evidence="8"/>
<dbReference type="GO" id="GO:0005524">
    <property type="term" value="F:ATP binding"/>
    <property type="evidence" value="ECO:0007669"/>
    <property type="project" value="UniProtKB-KW"/>
</dbReference>
<evidence type="ECO:0000256" key="4">
    <source>
        <dbReference type="ARBA" id="ARBA00022777"/>
    </source>
</evidence>
<dbReference type="OrthoDB" id="5958943at2759"/>
<dbReference type="GO" id="GO:0051765">
    <property type="term" value="F:inositol tetrakisphosphate kinase activity"/>
    <property type="evidence" value="ECO:0007669"/>
    <property type="project" value="TreeGrafter"/>
</dbReference>
<keyword evidence="3" id="KW-0547">Nucleotide-binding</keyword>
<evidence type="ECO:0000256" key="5">
    <source>
        <dbReference type="ARBA" id="ARBA00022840"/>
    </source>
</evidence>
<evidence type="ECO:0000256" key="1">
    <source>
        <dbReference type="ARBA" id="ARBA00007374"/>
    </source>
</evidence>
<dbReference type="EMBL" id="CAJPVJ010002234">
    <property type="protein sequence ID" value="CAG2165980.1"/>
    <property type="molecule type" value="Genomic_DNA"/>
</dbReference>
<keyword evidence="4 8" id="KW-0418">Kinase</keyword>
<dbReference type="Gene3D" id="3.30.470.160">
    <property type="entry name" value="Inositol polyphosphate kinase"/>
    <property type="match status" value="1"/>
</dbReference>
<comment type="similarity">
    <text evidence="1 8">Belongs to the inositol phosphokinase (IPK) family.</text>
</comment>
<dbReference type="Proteomes" id="UP000728032">
    <property type="component" value="Unassembled WGS sequence"/>
</dbReference>
<dbReference type="AlphaFoldDB" id="A0A7R9LRS6"/>
<evidence type="ECO:0000313" key="10">
    <source>
        <dbReference type="EMBL" id="CAD7646014.1"/>
    </source>
</evidence>
<comment type="catalytic activity">
    <reaction evidence="7">
        <text>1D-myo-inositol 1,3,4,6-tetrakisphosphate + ATP = 1D-myo-inositol 1,3,4,5,6-pentakisphosphate + ADP + H(+)</text>
        <dbReference type="Rhea" id="RHEA:12717"/>
        <dbReference type="ChEBI" id="CHEBI:15378"/>
        <dbReference type="ChEBI" id="CHEBI:30616"/>
        <dbReference type="ChEBI" id="CHEBI:57660"/>
        <dbReference type="ChEBI" id="CHEBI:57733"/>
        <dbReference type="ChEBI" id="CHEBI:456216"/>
        <dbReference type="EC" id="2.7.1.140"/>
    </reaction>
</comment>
<evidence type="ECO:0000256" key="8">
    <source>
        <dbReference type="RuleBase" id="RU363090"/>
    </source>
</evidence>
<comment type="catalytic activity">
    <reaction evidence="6">
        <text>1D-myo-inositol 1,4,5-trisphosphate + 2 ATP = 1D-myo-inositol 1,3,4,5,6-pentakisphosphate + 2 ADP + 2 H(+)</text>
        <dbReference type="Rhea" id="RHEA:32359"/>
        <dbReference type="ChEBI" id="CHEBI:15378"/>
        <dbReference type="ChEBI" id="CHEBI:30616"/>
        <dbReference type="ChEBI" id="CHEBI:57733"/>
        <dbReference type="ChEBI" id="CHEBI:203600"/>
        <dbReference type="ChEBI" id="CHEBI:456216"/>
        <dbReference type="EC" id="2.7.1.151"/>
    </reaction>
</comment>
<sequence>MNSSRENGDKGLDPREDGFPEGTDPLDNQVAGHRFGYSATHLALLRHLESNDILKPICDKRSEREFRLYSKIWDSNHDFHEDIQTLRQFVPKMNGVFVDHKTGREYLRLEDMTNGMTSPSILDVKIGPKTYDPEANERKIASESGKYRFAELLGFRLLGMRIYKSKDNEYIVKDKDYGISLTPDTVNEAITLFVQNNKALISEFGHQMRAIGEWFETHNTDKWQFISSSLLFAYDCNQSKALVKMIDFAHVFPNEGRDDNYLFGLNKLITYFDNLL</sequence>
<dbReference type="GO" id="GO:0005634">
    <property type="term" value="C:nucleus"/>
    <property type="evidence" value="ECO:0007669"/>
    <property type="project" value="TreeGrafter"/>
</dbReference>
<dbReference type="EMBL" id="OC917059">
    <property type="protein sequence ID" value="CAD7646014.1"/>
    <property type="molecule type" value="Genomic_DNA"/>
</dbReference>
<dbReference type="PANTHER" id="PTHR12400">
    <property type="entry name" value="INOSITOL POLYPHOSPHATE KINASE"/>
    <property type="match status" value="1"/>
</dbReference>
<dbReference type="Pfam" id="PF03770">
    <property type="entry name" value="IPK"/>
    <property type="match status" value="1"/>
</dbReference>
<keyword evidence="11" id="KW-1185">Reference proteome</keyword>
<keyword evidence="5" id="KW-0067">ATP-binding</keyword>
<organism evidence="10">
    <name type="scientific">Oppiella nova</name>
    <dbReference type="NCBI Taxonomy" id="334625"/>
    <lineage>
        <taxon>Eukaryota</taxon>
        <taxon>Metazoa</taxon>
        <taxon>Ecdysozoa</taxon>
        <taxon>Arthropoda</taxon>
        <taxon>Chelicerata</taxon>
        <taxon>Arachnida</taxon>
        <taxon>Acari</taxon>
        <taxon>Acariformes</taxon>
        <taxon>Sarcoptiformes</taxon>
        <taxon>Oribatida</taxon>
        <taxon>Brachypylina</taxon>
        <taxon>Oppioidea</taxon>
        <taxon>Oppiidae</taxon>
        <taxon>Oppiella</taxon>
    </lineage>
</organism>
<evidence type="ECO:0000313" key="11">
    <source>
        <dbReference type="Proteomes" id="UP000728032"/>
    </source>
</evidence>
<proteinExistence type="inferred from homology"/>
<keyword evidence="2 8" id="KW-0808">Transferase</keyword>
<evidence type="ECO:0000256" key="7">
    <source>
        <dbReference type="ARBA" id="ARBA00036525"/>
    </source>
</evidence>
<dbReference type="InterPro" id="IPR005522">
    <property type="entry name" value="IPK"/>
</dbReference>
<feature type="region of interest" description="Disordered" evidence="9">
    <location>
        <begin position="1"/>
        <end position="31"/>
    </location>
</feature>
<evidence type="ECO:0000256" key="6">
    <source>
        <dbReference type="ARBA" id="ARBA00036164"/>
    </source>
</evidence>
<dbReference type="PANTHER" id="PTHR12400:SF51">
    <property type="entry name" value="INOSITOL POLYPHOSPHATE MULTIKINASE"/>
    <property type="match status" value="1"/>
</dbReference>
<protein>
    <recommendedName>
        <fullName evidence="8">Kinase</fullName>
        <ecNumber evidence="8">2.7.-.-</ecNumber>
    </recommendedName>
</protein>
<evidence type="ECO:0000256" key="9">
    <source>
        <dbReference type="SAM" id="MobiDB-lite"/>
    </source>
</evidence>
<evidence type="ECO:0000256" key="2">
    <source>
        <dbReference type="ARBA" id="ARBA00022679"/>
    </source>
</evidence>
<gene>
    <name evidence="10" type="ORF">ONB1V03_LOCUS5513</name>
</gene>
<name>A0A7R9LRS6_9ACAR</name>
<dbReference type="InterPro" id="IPR038286">
    <property type="entry name" value="IPK_sf"/>
</dbReference>
<accession>A0A7R9LRS6</accession>